<accession>K9YWX8</accession>
<evidence type="ECO:0000313" key="5">
    <source>
        <dbReference type="Proteomes" id="UP000010482"/>
    </source>
</evidence>
<dbReference type="InterPro" id="IPR036439">
    <property type="entry name" value="Dockerin_dom_sf"/>
</dbReference>
<organism evidence="4 5">
    <name type="scientific">Dactylococcopsis salina (strain PCC 8305)</name>
    <name type="common">Myxobactron salinum</name>
    <dbReference type="NCBI Taxonomy" id="13035"/>
    <lineage>
        <taxon>Bacteria</taxon>
        <taxon>Bacillati</taxon>
        <taxon>Cyanobacteriota</taxon>
        <taxon>Cyanophyceae</taxon>
        <taxon>Nodosilineales</taxon>
        <taxon>Cymatolegaceae</taxon>
        <taxon>Dactylococcopsis</taxon>
    </lineage>
</organism>
<dbReference type="GO" id="GO:0007156">
    <property type="term" value="P:homophilic cell adhesion via plasma membrane adhesion molecules"/>
    <property type="evidence" value="ECO:0007669"/>
    <property type="project" value="InterPro"/>
</dbReference>
<gene>
    <name evidence="4" type="ORF">Dacsa_2871</name>
</gene>
<keyword evidence="5" id="KW-1185">Reference proteome</keyword>
<proteinExistence type="predicted"/>
<sequence length="370" mass="37565">MAELFVTSNGETLDGTNENDILEATGFSGTILNGLEGNDELFAGTDGTLNGGVGDDILDATVGGGGNTLNGEGGNDTLFGKESDILDAGEGTDRLFTDGAGDNTYTGGAGSDQFWLAASDIPNIPNRVTDFSQGEDVLGIGGLDGTVDSFADVTVTEAGGNTTVAIENGDTPLATLEGFTGELTADDFAIVSADEPPVDEAPTVEEATFEVEEESAVGTEVGTVTATDAEGDDLTFAISGDLDVDGDGEAAFAIDQTGLITVNDSDDIDFETQQSFDFEVTAEDTNGNIGTGNVTVDLINDPADDPEPGELQSDFNGDGLVNLNDLGVFAAAFGTSDGDDNFNASADLTGDGLVNLNDLGIFASEFGASA</sequence>
<dbReference type="PRINTS" id="PR00313">
    <property type="entry name" value="CABNDNGRPT"/>
</dbReference>
<reference evidence="4" key="1">
    <citation type="submission" date="2012-04" db="EMBL/GenBank/DDBJ databases">
        <title>Finished genome of Dactylococcopsis salina PCC 8305.</title>
        <authorList>
            <consortium name="US DOE Joint Genome Institute"/>
            <person name="Gugger M."/>
            <person name="Coursin T."/>
            <person name="Rippka R."/>
            <person name="Tandeau De Marsac N."/>
            <person name="Huntemann M."/>
            <person name="Wei C.-L."/>
            <person name="Han J."/>
            <person name="Detter J.C."/>
            <person name="Han C."/>
            <person name="Tapia R."/>
            <person name="Daligault H."/>
            <person name="Chen A."/>
            <person name="Krypides N."/>
            <person name="Mavromatis K."/>
            <person name="Markowitz V."/>
            <person name="Szeto E."/>
            <person name="Ivanova N."/>
            <person name="Ovchinnikova G."/>
            <person name="Pagani I."/>
            <person name="Pati A."/>
            <person name="Goodwin L."/>
            <person name="Peters L."/>
            <person name="Pitluck S."/>
            <person name="Woyke T."/>
            <person name="Kerfeld C."/>
        </authorList>
    </citation>
    <scope>NUCLEOTIDE SEQUENCE [LARGE SCALE GENOMIC DNA]</scope>
    <source>
        <strain evidence="4">PCC 8305</strain>
    </source>
</reference>
<dbReference type="InterPro" id="IPR018247">
    <property type="entry name" value="EF_Hand_1_Ca_BS"/>
</dbReference>
<dbReference type="Proteomes" id="UP000010482">
    <property type="component" value="Chromosome"/>
</dbReference>
<keyword evidence="2" id="KW-0472">Membrane</keyword>
<evidence type="ECO:0000256" key="2">
    <source>
        <dbReference type="ARBA" id="ARBA00022989"/>
    </source>
</evidence>
<feature type="domain" description="Cadherin" evidence="3">
    <location>
        <begin position="203"/>
        <end position="308"/>
    </location>
</feature>
<protein>
    <submittedName>
        <fullName evidence="4">Cadherin domain-containing protein</fullName>
    </submittedName>
</protein>
<dbReference type="eggNOG" id="COG0737">
    <property type="taxonomic scope" value="Bacteria"/>
</dbReference>
<dbReference type="PATRIC" id="fig|13035.3.peg.3272"/>
<dbReference type="SUPFAM" id="SSF49313">
    <property type="entry name" value="Cadherin-like"/>
    <property type="match status" value="1"/>
</dbReference>
<dbReference type="Gene3D" id="2.150.10.10">
    <property type="entry name" value="Serralysin-like metalloprotease, C-terminal"/>
    <property type="match status" value="1"/>
</dbReference>
<evidence type="ECO:0000313" key="4">
    <source>
        <dbReference type="EMBL" id="AFZ51431.1"/>
    </source>
</evidence>
<dbReference type="OrthoDB" id="418413at2"/>
<dbReference type="SUPFAM" id="SSF63446">
    <property type="entry name" value="Type I dockerin domain"/>
    <property type="match status" value="1"/>
</dbReference>
<dbReference type="GO" id="GO:0005886">
    <property type="term" value="C:plasma membrane"/>
    <property type="evidence" value="ECO:0007669"/>
    <property type="project" value="UniProtKB-SubCell"/>
</dbReference>
<dbReference type="STRING" id="13035.Dacsa_2871"/>
<evidence type="ECO:0000259" key="3">
    <source>
        <dbReference type="PROSITE" id="PS50268"/>
    </source>
</evidence>
<dbReference type="GO" id="GO:0005509">
    <property type="term" value="F:calcium ion binding"/>
    <property type="evidence" value="ECO:0007669"/>
    <property type="project" value="InterPro"/>
</dbReference>
<keyword evidence="1" id="KW-0812">Transmembrane</keyword>
<dbReference type="AlphaFoldDB" id="K9YWX8"/>
<evidence type="ECO:0000256" key="1">
    <source>
        <dbReference type="ARBA" id="ARBA00022692"/>
    </source>
</evidence>
<dbReference type="PROSITE" id="PS00018">
    <property type="entry name" value="EF_HAND_1"/>
    <property type="match status" value="1"/>
</dbReference>
<dbReference type="SUPFAM" id="SSF51120">
    <property type="entry name" value="beta-Roll"/>
    <property type="match status" value="1"/>
</dbReference>
<dbReference type="PANTHER" id="PTHR24026">
    <property type="entry name" value="FAT ATYPICAL CADHERIN-RELATED"/>
    <property type="match status" value="1"/>
</dbReference>
<dbReference type="InterPro" id="IPR011049">
    <property type="entry name" value="Serralysin-like_metalloprot_C"/>
</dbReference>
<dbReference type="RefSeq" id="WP_015230411.1">
    <property type="nucleotide sequence ID" value="NC_019780.1"/>
</dbReference>
<dbReference type="InterPro" id="IPR002126">
    <property type="entry name" value="Cadherin-like_dom"/>
</dbReference>
<dbReference type="PANTHER" id="PTHR24026:SF126">
    <property type="entry name" value="PROTOCADHERIN FAT 4"/>
    <property type="match status" value="1"/>
</dbReference>
<dbReference type="CDD" id="cd11304">
    <property type="entry name" value="Cadherin_repeat"/>
    <property type="match status" value="1"/>
</dbReference>
<dbReference type="GO" id="GO:0000272">
    <property type="term" value="P:polysaccharide catabolic process"/>
    <property type="evidence" value="ECO:0007669"/>
    <property type="project" value="InterPro"/>
</dbReference>
<dbReference type="EMBL" id="CP003944">
    <property type="protein sequence ID" value="AFZ51431.1"/>
    <property type="molecule type" value="Genomic_DNA"/>
</dbReference>
<dbReference type="Gene3D" id="1.10.1330.10">
    <property type="entry name" value="Dockerin domain"/>
    <property type="match status" value="1"/>
</dbReference>
<dbReference type="eggNOG" id="COG2931">
    <property type="taxonomic scope" value="Bacteria"/>
</dbReference>
<dbReference type="InterPro" id="IPR015919">
    <property type="entry name" value="Cadherin-like_sf"/>
</dbReference>
<dbReference type="Gene3D" id="2.60.40.60">
    <property type="entry name" value="Cadherins"/>
    <property type="match status" value="1"/>
</dbReference>
<dbReference type="PROSITE" id="PS50268">
    <property type="entry name" value="CADHERIN_2"/>
    <property type="match status" value="1"/>
</dbReference>
<name>K9YWX8_DACS8</name>
<keyword evidence="2" id="KW-1133">Transmembrane helix</keyword>
<dbReference type="HOGENOM" id="CLU_747465_0_0_3"/>
<dbReference type="KEGG" id="dsl:Dacsa_2871"/>
<dbReference type="Pfam" id="PF00028">
    <property type="entry name" value="Cadherin"/>
    <property type="match status" value="1"/>
</dbReference>